<sequence>MLLLPSEKRSLVLHLDSCEESLQFSPSIMLPISSTLPLGSVSDLHFKEEPQYPQSLWDAVNRIRKHTAPDSETEEEEVSELWDPENVGEDLDSEKIVFDEAGQQVVLSEGGVEEAEVGQIQQDACHEESSGYAEEDTLSCSSGSSHHSGDTVILADDDEVDEMPPDADRKTESEAENDEDFQMAEGKPCCSGQVKDETGAKEEKDGDESVTKESSKSDESPVDMANTTMETEQKENENKVLTPLEVSDTSMTES</sequence>
<accession>A0A6G0J5H7</accession>
<dbReference type="AlphaFoldDB" id="A0A6G0J5H7"/>
<gene>
    <name evidence="2" type="ORF">D5F01_LYC03240</name>
</gene>
<feature type="compositionally biased region" description="Basic and acidic residues" evidence="1">
    <location>
        <begin position="194"/>
        <end position="219"/>
    </location>
</feature>
<evidence type="ECO:0000313" key="3">
    <source>
        <dbReference type="Proteomes" id="UP000424527"/>
    </source>
</evidence>
<feature type="region of interest" description="Disordered" evidence="1">
    <location>
        <begin position="67"/>
        <end position="87"/>
    </location>
</feature>
<reference evidence="2 3" key="1">
    <citation type="submission" date="2019-07" db="EMBL/GenBank/DDBJ databases">
        <title>Chromosome genome assembly for large yellow croaker.</title>
        <authorList>
            <person name="Xiao S."/>
        </authorList>
    </citation>
    <scope>NUCLEOTIDE SEQUENCE [LARGE SCALE GENOMIC DNA]</scope>
    <source>
        <strain evidence="2">JMULYC20181020</strain>
        <tissue evidence="2">Muscle</tissue>
    </source>
</reference>
<protein>
    <submittedName>
        <fullName evidence="2">Uncharacterized protein</fullName>
    </submittedName>
</protein>
<feature type="compositionally biased region" description="Acidic residues" evidence="1">
    <location>
        <begin position="155"/>
        <end position="165"/>
    </location>
</feature>
<evidence type="ECO:0000256" key="1">
    <source>
        <dbReference type="SAM" id="MobiDB-lite"/>
    </source>
</evidence>
<comment type="caution">
    <text evidence="2">The sequence shown here is derived from an EMBL/GenBank/DDBJ whole genome shotgun (WGS) entry which is preliminary data.</text>
</comment>
<keyword evidence="3" id="KW-1185">Reference proteome</keyword>
<feature type="region of interest" description="Disordered" evidence="1">
    <location>
        <begin position="112"/>
        <end position="254"/>
    </location>
</feature>
<organism evidence="2 3">
    <name type="scientific">Larimichthys crocea</name>
    <name type="common">Large yellow croaker</name>
    <name type="synonym">Pseudosciaena crocea</name>
    <dbReference type="NCBI Taxonomy" id="215358"/>
    <lineage>
        <taxon>Eukaryota</taxon>
        <taxon>Metazoa</taxon>
        <taxon>Chordata</taxon>
        <taxon>Craniata</taxon>
        <taxon>Vertebrata</taxon>
        <taxon>Euteleostomi</taxon>
        <taxon>Actinopterygii</taxon>
        <taxon>Neopterygii</taxon>
        <taxon>Teleostei</taxon>
        <taxon>Neoteleostei</taxon>
        <taxon>Acanthomorphata</taxon>
        <taxon>Eupercaria</taxon>
        <taxon>Sciaenidae</taxon>
        <taxon>Larimichthys</taxon>
    </lineage>
</organism>
<evidence type="ECO:0000313" key="2">
    <source>
        <dbReference type="EMBL" id="KAE8298736.1"/>
    </source>
</evidence>
<feature type="compositionally biased region" description="Acidic residues" evidence="1">
    <location>
        <begin position="71"/>
        <end position="87"/>
    </location>
</feature>
<name>A0A6G0J5H7_LARCR</name>
<dbReference type="EMBL" id="REGW02000003">
    <property type="protein sequence ID" value="KAE8298736.1"/>
    <property type="molecule type" value="Genomic_DNA"/>
</dbReference>
<dbReference type="Proteomes" id="UP000424527">
    <property type="component" value="Unassembled WGS sequence"/>
</dbReference>
<proteinExistence type="predicted"/>